<dbReference type="CDD" id="cd02947">
    <property type="entry name" value="TRX_family"/>
    <property type="match status" value="1"/>
</dbReference>
<dbReference type="PANTHER" id="PTHR34669">
    <property type="entry name" value="THIOREDOXIN-LIKE FOLD DOMAIN-CONTAINING PROTEIN MRL7L, CHLOROPLASTIC"/>
    <property type="match status" value="1"/>
</dbReference>
<dbReference type="InterPro" id="IPR036249">
    <property type="entry name" value="Thioredoxin-like_sf"/>
</dbReference>
<feature type="compositionally biased region" description="Basic residues" evidence="1">
    <location>
        <begin position="67"/>
        <end position="77"/>
    </location>
</feature>
<dbReference type="SUPFAM" id="SSF52833">
    <property type="entry name" value="Thioredoxin-like"/>
    <property type="match status" value="1"/>
</dbReference>
<organism evidence="2">
    <name type="scientific">Picea sitchensis</name>
    <name type="common">Sitka spruce</name>
    <name type="synonym">Pinus sitchensis</name>
    <dbReference type="NCBI Taxonomy" id="3332"/>
    <lineage>
        <taxon>Eukaryota</taxon>
        <taxon>Viridiplantae</taxon>
        <taxon>Streptophyta</taxon>
        <taxon>Embryophyta</taxon>
        <taxon>Tracheophyta</taxon>
        <taxon>Spermatophyta</taxon>
        <taxon>Pinopsida</taxon>
        <taxon>Pinidae</taxon>
        <taxon>Conifers I</taxon>
        <taxon>Pinales</taxon>
        <taxon>Pinaceae</taxon>
        <taxon>Picea</taxon>
    </lineage>
</organism>
<proteinExistence type="evidence at transcript level"/>
<dbReference type="InterPro" id="IPR044701">
    <property type="entry name" value="MRL7/MRL7L"/>
</dbReference>
<evidence type="ECO:0000256" key="1">
    <source>
        <dbReference type="SAM" id="MobiDB-lite"/>
    </source>
</evidence>
<name>A9P058_PICSI</name>
<feature type="compositionally biased region" description="Basic and acidic residues" evidence="1">
    <location>
        <begin position="96"/>
        <end position="105"/>
    </location>
</feature>
<dbReference type="EMBL" id="EF087013">
    <property type="protein sequence ID" value="ABK26269.1"/>
    <property type="molecule type" value="mRNA"/>
</dbReference>
<dbReference type="GO" id="GO:0009658">
    <property type="term" value="P:chloroplast organization"/>
    <property type="evidence" value="ECO:0007669"/>
    <property type="project" value="InterPro"/>
</dbReference>
<feature type="compositionally biased region" description="Polar residues" evidence="1">
    <location>
        <begin position="123"/>
        <end position="141"/>
    </location>
</feature>
<protein>
    <recommendedName>
        <fullName evidence="3">Thioredoxin domain-containing protein</fullName>
    </recommendedName>
</protein>
<evidence type="ECO:0000313" key="2">
    <source>
        <dbReference type="EMBL" id="ABK26269.1"/>
    </source>
</evidence>
<dbReference type="GO" id="GO:0009570">
    <property type="term" value="C:chloroplast stroma"/>
    <property type="evidence" value="ECO:0007669"/>
    <property type="project" value="TreeGrafter"/>
</dbReference>
<dbReference type="PANTHER" id="PTHR34669:SF2">
    <property type="entry name" value="THIOREDOXIN-LIKE FOLD DOMAIN-CONTAINING PROTEIN MRL7, CHLOROPLASTIC"/>
    <property type="match status" value="1"/>
</dbReference>
<accession>A9P058</accession>
<dbReference type="GO" id="GO:0006355">
    <property type="term" value="P:regulation of DNA-templated transcription"/>
    <property type="evidence" value="ECO:0007669"/>
    <property type="project" value="InterPro"/>
</dbReference>
<dbReference type="AlphaFoldDB" id="A9P058"/>
<dbReference type="Gene3D" id="3.40.30.10">
    <property type="entry name" value="Glutaredoxin"/>
    <property type="match status" value="1"/>
</dbReference>
<feature type="region of interest" description="Disordered" evidence="1">
    <location>
        <begin position="63"/>
        <end position="172"/>
    </location>
</feature>
<sequence length="359" mass="40849">MELLQSFRVLDISKFGGFSRDYLNSTTQTTNKSFIGLNTPRHHHVAGSKLEGAIYCLPSEPTVATAKPKRGRPRKKKAEPEEKTSLNPSEGNLGDDVTKCSSAEKRGRKKKGTASVEAFLDTSLRNSMSETEARNSTLNQVRQKEKGSTPENAEPVGAENNNNINFDGNDDKEPPLVVVEEEDEEWVDDEDVEDRWKVRASDFFKEPLITNVVGEDGTLIDWEGEADNCIIQEICNMEWDDMAFHPTPLVVLVFDRYTRICDNWKALKELEKAFQVYWESHNKLPPRTVKIDAKIERDLASALRVKGTPEILFIRGGKLLYRETEVRTANELVQMIAHFYYNAKRPTWLRDLTHTSDKA</sequence>
<reference evidence="2" key="1">
    <citation type="journal article" date="2008" name="BMC Genomics">
        <title>A conifer genomics resource of 200,000 spruce (Picea spp.) ESTs and 6,464 high-quality, sequence-finished full-length cDNAs for Sitka spruce (Picea sitchensis).</title>
        <authorList>
            <person name="Ralph S.G."/>
            <person name="Chun H.J."/>
            <person name="Kolosova N."/>
            <person name="Cooper D."/>
            <person name="Oddy C."/>
            <person name="Ritland C.E."/>
            <person name="Kirkpatrick R."/>
            <person name="Moore R."/>
            <person name="Barber S."/>
            <person name="Holt R.A."/>
            <person name="Jones S.J."/>
            <person name="Marra M.A."/>
            <person name="Douglas C.J."/>
            <person name="Ritland K."/>
            <person name="Bohlmann J."/>
        </authorList>
    </citation>
    <scope>NUCLEOTIDE SEQUENCE</scope>
    <source>
        <tissue evidence="2">Green portion of the leader tissue</tissue>
    </source>
</reference>
<evidence type="ECO:0008006" key="3">
    <source>
        <dbReference type="Google" id="ProtNLM"/>
    </source>
</evidence>